<gene>
    <name evidence="1" type="ORF">ILEXP_LOCUS23690</name>
</gene>
<evidence type="ECO:0000313" key="2">
    <source>
        <dbReference type="Proteomes" id="UP001642360"/>
    </source>
</evidence>
<protein>
    <submittedName>
        <fullName evidence="1">Uncharacterized protein</fullName>
    </submittedName>
</protein>
<organism evidence="1 2">
    <name type="scientific">Ilex paraguariensis</name>
    <name type="common">yerba mate</name>
    <dbReference type="NCBI Taxonomy" id="185542"/>
    <lineage>
        <taxon>Eukaryota</taxon>
        <taxon>Viridiplantae</taxon>
        <taxon>Streptophyta</taxon>
        <taxon>Embryophyta</taxon>
        <taxon>Tracheophyta</taxon>
        <taxon>Spermatophyta</taxon>
        <taxon>Magnoliopsida</taxon>
        <taxon>eudicotyledons</taxon>
        <taxon>Gunneridae</taxon>
        <taxon>Pentapetalae</taxon>
        <taxon>asterids</taxon>
        <taxon>campanulids</taxon>
        <taxon>Aquifoliales</taxon>
        <taxon>Aquifoliaceae</taxon>
        <taxon>Ilex</taxon>
    </lineage>
</organism>
<proteinExistence type="predicted"/>
<evidence type="ECO:0000313" key="1">
    <source>
        <dbReference type="EMBL" id="CAK9155291.1"/>
    </source>
</evidence>
<dbReference type="AlphaFoldDB" id="A0ABC8SGU8"/>
<dbReference type="Proteomes" id="UP001642360">
    <property type="component" value="Unassembled WGS sequence"/>
</dbReference>
<accession>A0ABC8SGU8</accession>
<reference evidence="1 2" key="1">
    <citation type="submission" date="2024-02" db="EMBL/GenBank/DDBJ databases">
        <authorList>
            <person name="Vignale AGUSTIN F."/>
            <person name="Sosa J E."/>
            <person name="Modenutti C."/>
        </authorList>
    </citation>
    <scope>NUCLEOTIDE SEQUENCE [LARGE SCALE GENOMIC DNA]</scope>
</reference>
<comment type="caution">
    <text evidence="1">The sequence shown here is derived from an EMBL/GenBank/DDBJ whole genome shotgun (WGS) entry which is preliminary data.</text>
</comment>
<sequence length="230" mass="26047">MKEVALKIADSFQKYEAVEIWATIDGGLKFFRMELSKEESITTPISSVLLVSKFTLANQSEYGSDWNVHLDSDLASVVQIDKAAYIKPIDQIHSYLDESIHRGPAILDLDVKEADFLFEVGVIVESNPSHAGSCFQKSSLNETQSPFSNFHRCPNQSTEVESNIVPRRRFSRVEKGKSIRDYKPTPRDPNWSIQEAICGEKRSYKGKGDAGIQRKWDSFEQVLSIRIRTA</sequence>
<name>A0ABC8SGU8_9AQUA</name>
<keyword evidence="2" id="KW-1185">Reference proteome</keyword>
<dbReference type="EMBL" id="CAUOFW020002673">
    <property type="protein sequence ID" value="CAK9155291.1"/>
    <property type="molecule type" value="Genomic_DNA"/>
</dbReference>